<evidence type="ECO:0000256" key="11">
    <source>
        <dbReference type="ARBA" id="ARBA00022884"/>
    </source>
</evidence>
<comment type="similarity">
    <text evidence="3 14">Belongs to the RNR ribonuclease family.</text>
</comment>
<dbReference type="PROSITE" id="PS01175">
    <property type="entry name" value="RIBONUCLEASE_II"/>
    <property type="match status" value="1"/>
</dbReference>
<comment type="cofactor">
    <cofactor evidence="1">
        <name>Mg(2+)</name>
        <dbReference type="ChEBI" id="CHEBI:18420"/>
    </cofactor>
</comment>
<evidence type="ECO:0000256" key="6">
    <source>
        <dbReference type="ARBA" id="ARBA00022722"/>
    </source>
</evidence>
<accession>A0A9W8I0W6</accession>
<keyword evidence="9" id="KW-0269">Exonuclease</keyword>
<dbReference type="PANTHER" id="PTHR23355:SF30">
    <property type="entry name" value="DIS3-LIKE EXONUCLEASE 1"/>
    <property type="match status" value="1"/>
</dbReference>
<keyword evidence="7" id="KW-0378">Hydrolase</keyword>
<feature type="compositionally biased region" description="Polar residues" evidence="15">
    <location>
        <begin position="1"/>
        <end position="24"/>
    </location>
</feature>
<evidence type="ECO:0000256" key="4">
    <source>
        <dbReference type="ARBA" id="ARBA00016366"/>
    </source>
</evidence>
<comment type="caution">
    <text evidence="17">The sequence shown here is derived from an EMBL/GenBank/DDBJ whole genome shotgun (WGS) entry which is preliminary data.</text>
</comment>
<dbReference type="SMART" id="SM00955">
    <property type="entry name" value="RNB"/>
    <property type="match status" value="1"/>
</dbReference>
<dbReference type="Pfam" id="PF17215">
    <property type="entry name" value="Rrp44_S1"/>
    <property type="match status" value="1"/>
</dbReference>
<evidence type="ECO:0000256" key="1">
    <source>
        <dbReference type="ARBA" id="ARBA00001946"/>
    </source>
</evidence>
<dbReference type="Gene3D" id="2.40.50.690">
    <property type="match status" value="1"/>
</dbReference>
<keyword evidence="10" id="KW-0460">Magnesium</keyword>
<evidence type="ECO:0000256" key="14">
    <source>
        <dbReference type="RuleBase" id="RU003901"/>
    </source>
</evidence>
<dbReference type="FunFam" id="2.40.50.700:FF:000001">
    <property type="entry name" value="Exosome complex exonuclease exoribonuclease (Rrp44)"/>
    <property type="match status" value="1"/>
</dbReference>
<dbReference type="InterPro" id="IPR041505">
    <property type="entry name" value="Dis3_CSD2"/>
</dbReference>
<feature type="region of interest" description="Disordered" evidence="15">
    <location>
        <begin position="1089"/>
        <end position="1123"/>
    </location>
</feature>
<dbReference type="GO" id="GO:0000176">
    <property type="term" value="C:nuclear exosome (RNase complex)"/>
    <property type="evidence" value="ECO:0007669"/>
    <property type="project" value="UniProtKB-ARBA"/>
</dbReference>
<keyword evidence="12" id="KW-0539">Nucleus</keyword>
<evidence type="ECO:0000256" key="10">
    <source>
        <dbReference type="ARBA" id="ARBA00022842"/>
    </source>
</evidence>
<dbReference type="GO" id="GO:0006364">
    <property type="term" value="P:rRNA processing"/>
    <property type="evidence" value="ECO:0007669"/>
    <property type="project" value="UniProtKB-KW"/>
</dbReference>
<keyword evidence="11" id="KW-0694">RNA-binding</keyword>
<evidence type="ECO:0000259" key="16">
    <source>
        <dbReference type="SMART" id="SM00955"/>
    </source>
</evidence>
<keyword evidence="5" id="KW-0698">rRNA processing</keyword>
<dbReference type="OrthoDB" id="372421at2759"/>
<dbReference type="PANTHER" id="PTHR23355">
    <property type="entry name" value="RIBONUCLEASE"/>
    <property type="match status" value="1"/>
</dbReference>
<dbReference type="Proteomes" id="UP001140094">
    <property type="component" value="Unassembled WGS sequence"/>
</dbReference>
<evidence type="ECO:0000256" key="13">
    <source>
        <dbReference type="ARBA" id="ARBA00077930"/>
    </source>
</evidence>
<comment type="subcellular location">
    <subcellularLocation>
        <location evidence="2">Nucleus</location>
    </subcellularLocation>
</comment>
<protein>
    <recommendedName>
        <fullName evidence="4">DIS3-like exonuclease 1</fullName>
    </recommendedName>
    <alternativeName>
        <fullName evidence="13">Ribosomal RNA-processing protein 44</fullName>
    </alternativeName>
</protein>
<dbReference type="GO" id="GO:0003723">
    <property type="term" value="F:RNA binding"/>
    <property type="evidence" value="ECO:0007669"/>
    <property type="project" value="UniProtKB-KW"/>
</dbReference>
<dbReference type="InterPro" id="IPR033770">
    <property type="entry name" value="RRP44_S1"/>
</dbReference>
<dbReference type="GO" id="GO:0000956">
    <property type="term" value="P:nuclear-transcribed mRNA catabolic process"/>
    <property type="evidence" value="ECO:0007669"/>
    <property type="project" value="UniProtKB-ARBA"/>
</dbReference>
<evidence type="ECO:0000256" key="2">
    <source>
        <dbReference type="ARBA" id="ARBA00004123"/>
    </source>
</evidence>
<proteinExistence type="inferred from homology"/>
<evidence type="ECO:0000256" key="12">
    <source>
        <dbReference type="ARBA" id="ARBA00023242"/>
    </source>
</evidence>
<gene>
    <name evidence="17" type="ORF">H4R20_003290</name>
</gene>
<dbReference type="InterPro" id="IPR001900">
    <property type="entry name" value="RNase_II/R"/>
</dbReference>
<dbReference type="InterPro" id="IPR012340">
    <property type="entry name" value="NA-bd_OB-fold"/>
</dbReference>
<organism evidence="17 18">
    <name type="scientific">Coemansia guatemalensis</name>
    <dbReference type="NCBI Taxonomy" id="2761395"/>
    <lineage>
        <taxon>Eukaryota</taxon>
        <taxon>Fungi</taxon>
        <taxon>Fungi incertae sedis</taxon>
        <taxon>Zoopagomycota</taxon>
        <taxon>Kickxellomycotina</taxon>
        <taxon>Kickxellomycetes</taxon>
        <taxon>Kickxellales</taxon>
        <taxon>Kickxellaceae</taxon>
        <taxon>Coemansia</taxon>
    </lineage>
</organism>
<evidence type="ECO:0000256" key="7">
    <source>
        <dbReference type="ARBA" id="ARBA00022801"/>
    </source>
</evidence>
<evidence type="ECO:0000256" key="3">
    <source>
        <dbReference type="ARBA" id="ARBA00005785"/>
    </source>
</evidence>
<dbReference type="Gene3D" id="2.40.50.700">
    <property type="match status" value="1"/>
</dbReference>
<evidence type="ECO:0000256" key="9">
    <source>
        <dbReference type="ARBA" id="ARBA00022839"/>
    </source>
</evidence>
<evidence type="ECO:0000313" key="18">
    <source>
        <dbReference type="Proteomes" id="UP001140094"/>
    </source>
</evidence>
<dbReference type="SUPFAM" id="SSF50249">
    <property type="entry name" value="Nucleic acid-binding proteins"/>
    <property type="match status" value="2"/>
</dbReference>
<keyword evidence="6" id="KW-0540">Nuclease</keyword>
<feature type="region of interest" description="Disordered" evidence="15">
    <location>
        <begin position="1"/>
        <end position="28"/>
    </location>
</feature>
<dbReference type="Pfam" id="PF00773">
    <property type="entry name" value="RNB"/>
    <property type="match status" value="1"/>
</dbReference>
<feature type="domain" description="RNB" evidence="16">
    <location>
        <begin position="547"/>
        <end position="890"/>
    </location>
</feature>
<keyword evidence="8" id="KW-0271">Exosome</keyword>
<sequence>MHATRGQGTSAAPTLGQRTESVTFRRSKRQGLARSVAERYTREDIPCGLHGCSVCTLNAELQRKGVPQLSGRISQVLVPDASVVSRFIGLLEQADGLKNMVFCQTIVEALDRRNRTRTIRNVRRIANDPTRSSVVFANEVFAQTRASEGGEKQLPSAERDMRAVLRAARWYRFHLDALARQQVQVVLLTLKVCVLVFFQRVCGLLSAMASDLLPHLGRLPPNFADAHAIDYSVVDGTGSQEGVEVWQLADFIETFHPSLLEHFRSVESATRDGDMDITAQSPEEYAQGRLRAKAQGSYAAYYSPGDIEAGLRSGTLVRGKIRLHPVSSFRPETQGVVERGGDVPDIIITGRAALNRACIGDIVVVKLLAEMKGPQADAMEGADAESEEDEDEVRVVEQTDAGEETPLETATRSVTGVVVGVAERRWRPYVATLQIDEAGGMQHLAVPVDASVPKIRIHYMDVSAINDRYFVVAIDGWTADSVYPQGHFVRALGPVGSLDAEIDTILVERQIAVSQAALGFSEASMREMPIDTSGRQWRPSAEEISSRRDLRSTLIFSIDPIGSQDIDDAVSMRRTKDGYELGVHIADVTQFIAPGSATDSEALARGTTVYLADRRFNMIPEVLSERVCSLRGGRDRYAVSVVWKLDEEYHIKDVWFGRSVICSACEMSYEQAQALLDGKVGVEGLESTKEDALRTGVVELTRAMRVLRERRRAAGALELASTEVKFGFESGTQRISELAPKRSLEIHRVIEEAMVFANTAVARRVHQTLPSAALLRRHRSPTAERFERLAQAVRTRGFEIDSSSNAALAASLQTIAQASADKEPQLEFLAKAMATLAMQEAEYFATGDCASSAEFVHYGLAQEYYTHFTSPIRRYADIIVHRQLLAALENPADAGAEEMSLSRQWVSKAAGQLNERSRQSKLAQREATELFQSRYVAQKTADGQSLVADGVVAEVRTNGLIVYVPRFGLRGPVRLRDTAGQIRLPLSALTGSARDIDRFVDGCSDFAAETSSLSMRLPMNAPVFHLGSPVLRFAVFDRVKVALRVLETRRRRAPVFLTLVSRGAVGAAEAKAYRSTLAPLDRTLRVSAAGRQKVENSKDSSSARSDDATVLRPSQSDTADPANRERDFYAVLDKFRAMSILETKCDVQKL</sequence>
<dbReference type="Gene3D" id="2.40.50.140">
    <property type="entry name" value="Nucleic acid-binding proteins"/>
    <property type="match status" value="1"/>
</dbReference>
<evidence type="ECO:0000313" key="17">
    <source>
        <dbReference type="EMBL" id="KAJ2802409.1"/>
    </source>
</evidence>
<dbReference type="EMBL" id="JANBUO010000666">
    <property type="protein sequence ID" value="KAJ2802409.1"/>
    <property type="molecule type" value="Genomic_DNA"/>
</dbReference>
<reference evidence="17" key="1">
    <citation type="submission" date="2022-07" db="EMBL/GenBank/DDBJ databases">
        <title>Phylogenomic reconstructions and comparative analyses of Kickxellomycotina fungi.</title>
        <authorList>
            <person name="Reynolds N.K."/>
            <person name="Stajich J.E."/>
            <person name="Barry K."/>
            <person name="Grigoriev I.V."/>
            <person name="Crous P."/>
            <person name="Smith M.E."/>
        </authorList>
    </citation>
    <scope>NUCLEOTIDE SEQUENCE</scope>
    <source>
        <strain evidence="17">NRRL 1565</strain>
    </source>
</reference>
<evidence type="ECO:0000256" key="15">
    <source>
        <dbReference type="SAM" id="MobiDB-lite"/>
    </source>
</evidence>
<dbReference type="GO" id="GO:0000175">
    <property type="term" value="F:3'-5'-RNA exonuclease activity"/>
    <property type="evidence" value="ECO:0007669"/>
    <property type="project" value="TreeGrafter"/>
</dbReference>
<dbReference type="Gene3D" id="3.40.50.1010">
    <property type="entry name" value="5'-nuclease"/>
    <property type="match status" value="1"/>
</dbReference>
<dbReference type="InterPro" id="IPR050180">
    <property type="entry name" value="RNR_Ribonuclease"/>
</dbReference>
<keyword evidence="18" id="KW-1185">Reference proteome</keyword>
<evidence type="ECO:0000256" key="8">
    <source>
        <dbReference type="ARBA" id="ARBA00022835"/>
    </source>
</evidence>
<dbReference type="Pfam" id="PF17849">
    <property type="entry name" value="OB_Dis3"/>
    <property type="match status" value="1"/>
</dbReference>
<evidence type="ECO:0000256" key="5">
    <source>
        <dbReference type="ARBA" id="ARBA00022552"/>
    </source>
</evidence>
<dbReference type="AlphaFoldDB" id="A0A9W8I0W6"/>
<dbReference type="InterPro" id="IPR022966">
    <property type="entry name" value="RNase_II/R_CS"/>
</dbReference>
<name>A0A9W8I0W6_9FUNG</name>